<protein>
    <recommendedName>
        <fullName evidence="2">DUF7507 domain-containing protein</fullName>
    </recommendedName>
</protein>
<dbReference type="RefSeq" id="WP_317562572.1">
    <property type="nucleotide sequence ID" value="NZ_JAWLIP010000023.1"/>
</dbReference>
<reference evidence="3 4" key="1">
    <citation type="submission" date="2023-10" db="EMBL/GenBank/DDBJ databases">
        <authorList>
            <person name="Venkata Ramana C."/>
            <person name="Sasikala C."/>
            <person name="Dhurka M."/>
        </authorList>
    </citation>
    <scope>NUCLEOTIDE SEQUENCE [LARGE SCALE GENOMIC DNA]</scope>
    <source>
        <strain evidence="3 4">KCTC 32151</strain>
    </source>
</reference>
<gene>
    <name evidence="3" type="ORF">R2G56_21740</name>
</gene>
<feature type="non-terminal residue" evidence="3">
    <location>
        <position position="98"/>
    </location>
</feature>
<organism evidence="3 4">
    <name type="scientific">Nitratireductor aquimarinus</name>
    <dbReference type="NCBI Taxonomy" id="889300"/>
    <lineage>
        <taxon>Bacteria</taxon>
        <taxon>Pseudomonadati</taxon>
        <taxon>Pseudomonadota</taxon>
        <taxon>Alphaproteobacteria</taxon>
        <taxon>Hyphomicrobiales</taxon>
        <taxon>Phyllobacteriaceae</taxon>
        <taxon>Nitratireductor</taxon>
    </lineage>
</organism>
<name>A0ABU4ARN1_9HYPH</name>
<evidence type="ECO:0000313" key="4">
    <source>
        <dbReference type="Proteomes" id="UP001185659"/>
    </source>
</evidence>
<dbReference type="EMBL" id="JAWLIP010000023">
    <property type="protein sequence ID" value="MDV6228908.1"/>
    <property type="molecule type" value="Genomic_DNA"/>
</dbReference>
<evidence type="ECO:0000313" key="3">
    <source>
        <dbReference type="EMBL" id="MDV6228908.1"/>
    </source>
</evidence>
<dbReference type="Proteomes" id="UP001185659">
    <property type="component" value="Unassembled WGS sequence"/>
</dbReference>
<accession>A0ABU4ARN1</accession>
<feature type="non-terminal residue" evidence="3">
    <location>
        <position position="1"/>
    </location>
</feature>
<proteinExistence type="predicted"/>
<dbReference type="Pfam" id="PF24346">
    <property type="entry name" value="DUF7507"/>
    <property type="match status" value="1"/>
</dbReference>
<dbReference type="InterPro" id="IPR055354">
    <property type="entry name" value="DUF7507"/>
</dbReference>
<evidence type="ECO:0000256" key="1">
    <source>
        <dbReference type="SAM" id="MobiDB-lite"/>
    </source>
</evidence>
<sequence>ADIDLGKVENTATGTGTPPSGPPVDSPPDTVTVPPAQTPALSIDKTGVLNDLNGNDLIDLGETITYSFLVTNTGTVTMTDVTVDDPLLTNAGVALDQG</sequence>
<dbReference type="InterPro" id="IPR047589">
    <property type="entry name" value="DUF11_rpt"/>
</dbReference>
<comment type="caution">
    <text evidence="3">The sequence shown here is derived from an EMBL/GenBank/DDBJ whole genome shotgun (WGS) entry which is preliminary data.</text>
</comment>
<dbReference type="NCBIfam" id="TIGR01451">
    <property type="entry name" value="B_ant_repeat"/>
    <property type="match status" value="1"/>
</dbReference>
<evidence type="ECO:0000259" key="2">
    <source>
        <dbReference type="Pfam" id="PF24346"/>
    </source>
</evidence>
<keyword evidence="4" id="KW-1185">Reference proteome</keyword>
<feature type="domain" description="DUF7507" evidence="2">
    <location>
        <begin position="38"/>
        <end position="87"/>
    </location>
</feature>
<feature type="region of interest" description="Disordered" evidence="1">
    <location>
        <begin position="1"/>
        <end position="39"/>
    </location>
</feature>